<keyword evidence="2" id="KW-1185">Reference proteome</keyword>
<organism evidence="1 2">
    <name type="scientific">Piloderma croceum (strain F 1598)</name>
    <dbReference type="NCBI Taxonomy" id="765440"/>
    <lineage>
        <taxon>Eukaryota</taxon>
        <taxon>Fungi</taxon>
        <taxon>Dikarya</taxon>
        <taxon>Basidiomycota</taxon>
        <taxon>Agaricomycotina</taxon>
        <taxon>Agaricomycetes</taxon>
        <taxon>Agaricomycetidae</taxon>
        <taxon>Atheliales</taxon>
        <taxon>Atheliaceae</taxon>
        <taxon>Piloderma</taxon>
    </lineage>
</organism>
<reference evidence="1 2" key="1">
    <citation type="submission" date="2014-04" db="EMBL/GenBank/DDBJ databases">
        <authorList>
            <consortium name="DOE Joint Genome Institute"/>
            <person name="Kuo A."/>
            <person name="Tarkka M."/>
            <person name="Buscot F."/>
            <person name="Kohler A."/>
            <person name="Nagy L.G."/>
            <person name="Floudas D."/>
            <person name="Copeland A."/>
            <person name="Barry K.W."/>
            <person name="Cichocki N."/>
            <person name="Veneault-Fourrey C."/>
            <person name="LaButti K."/>
            <person name="Lindquist E.A."/>
            <person name="Lipzen A."/>
            <person name="Lundell T."/>
            <person name="Morin E."/>
            <person name="Murat C."/>
            <person name="Sun H."/>
            <person name="Tunlid A."/>
            <person name="Henrissat B."/>
            <person name="Grigoriev I.V."/>
            <person name="Hibbett D.S."/>
            <person name="Martin F."/>
            <person name="Nordberg H.P."/>
            <person name="Cantor M.N."/>
            <person name="Hua S.X."/>
        </authorList>
    </citation>
    <scope>NUCLEOTIDE SEQUENCE [LARGE SCALE GENOMIC DNA]</scope>
    <source>
        <strain evidence="1 2">F 1598</strain>
    </source>
</reference>
<proteinExistence type="predicted"/>
<dbReference type="EMBL" id="KN833047">
    <property type="protein sequence ID" value="KIM75396.1"/>
    <property type="molecule type" value="Genomic_DNA"/>
</dbReference>
<sequence>MLLCPRRHDETPEPLILEYINTTTNRKVQSSRFSTSLNSALDLGTNFWVR</sequence>
<accession>A0A0C3F653</accession>
<dbReference type="HOGENOM" id="CLU_3125607_0_0_1"/>
<name>A0A0C3F653_PILCF</name>
<dbReference type="InParanoid" id="A0A0C3F653"/>
<protein>
    <submittedName>
        <fullName evidence="1">Uncharacterized protein</fullName>
    </submittedName>
</protein>
<dbReference type="AlphaFoldDB" id="A0A0C3F653"/>
<dbReference type="Proteomes" id="UP000054166">
    <property type="component" value="Unassembled WGS sequence"/>
</dbReference>
<evidence type="ECO:0000313" key="1">
    <source>
        <dbReference type="EMBL" id="KIM75396.1"/>
    </source>
</evidence>
<evidence type="ECO:0000313" key="2">
    <source>
        <dbReference type="Proteomes" id="UP000054166"/>
    </source>
</evidence>
<reference evidence="2" key="2">
    <citation type="submission" date="2015-01" db="EMBL/GenBank/DDBJ databases">
        <title>Evolutionary Origins and Diversification of the Mycorrhizal Mutualists.</title>
        <authorList>
            <consortium name="DOE Joint Genome Institute"/>
            <consortium name="Mycorrhizal Genomics Consortium"/>
            <person name="Kohler A."/>
            <person name="Kuo A."/>
            <person name="Nagy L.G."/>
            <person name="Floudas D."/>
            <person name="Copeland A."/>
            <person name="Barry K.W."/>
            <person name="Cichocki N."/>
            <person name="Veneault-Fourrey C."/>
            <person name="LaButti K."/>
            <person name="Lindquist E.A."/>
            <person name="Lipzen A."/>
            <person name="Lundell T."/>
            <person name="Morin E."/>
            <person name="Murat C."/>
            <person name="Riley R."/>
            <person name="Ohm R."/>
            <person name="Sun H."/>
            <person name="Tunlid A."/>
            <person name="Henrissat B."/>
            <person name="Grigoriev I.V."/>
            <person name="Hibbett D.S."/>
            <person name="Martin F."/>
        </authorList>
    </citation>
    <scope>NUCLEOTIDE SEQUENCE [LARGE SCALE GENOMIC DNA]</scope>
    <source>
        <strain evidence="2">F 1598</strain>
    </source>
</reference>
<gene>
    <name evidence="1" type="ORF">PILCRDRAFT_677361</name>
</gene>